<organism evidence="7 8">
    <name type="scientific">Insulibacter thermoxylanivorax</name>
    <dbReference type="NCBI Taxonomy" id="2749268"/>
    <lineage>
        <taxon>Bacteria</taxon>
        <taxon>Bacillati</taxon>
        <taxon>Bacillota</taxon>
        <taxon>Bacilli</taxon>
        <taxon>Bacillales</taxon>
        <taxon>Paenibacillaceae</taxon>
        <taxon>Insulibacter</taxon>
    </lineage>
</organism>
<dbReference type="EMBL" id="BMAQ01000045">
    <property type="protein sequence ID" value="GFR39421.1"/>
    <property type="molecule type" value="Genomic_DNA"/>
</dbReference>
<dbReference type="RefSeq" id="WP_200967616.1">
    <property type="nucleotide sequence ID" value="NZ_BMAQ01000045.1"/>
</dbReference>
<evidence type="ECO:0000256" key="6">
    <source>
        <dbReference type="RuleBase" id="RU363041"/>
    </source>
</evidence>
<protein>
    <recommendedName>
        <fullName evidence="6">Probable membrane transporter protein</fullName>
    </recommendedName>
</protein>
<dbReference type="AlphaFoldDB" id="A0A916QIW1"/>
<evidence type="ECO:0000256" key="3">
    <source>
        <dbReference type="ARBA" id="ARBA00022692"/>
    </source>
</evidence>
<feature type="transmembrane region" description="Helical" evidence="6">
    <location>
        <begin position="194"/>
        <end position="216"/>
    </location>
</feature>
<comment type="similarity">
    <text evidence="2 6">Belongs to the 4-toluene sulfonate uptake permease (TSUP) (TC 2.A.102) family.</text>
</comment>
<reference evidence="7" key="1">
    <citation type="submission" date="2020-08" db="EMBL/GenBank/DDBJ databases">
        <authorList>
            <person name="Uke A."/>
            <person name="Chhe C."/>
            <person name="Baramee S."/>
            <person name="Kosugi A."/>
        </authorList>
    </citation>
    <scope>NUCLEOTIDE SEQUENCE</scope>
    <source>
        <strain evidence="7">DA-C8</strain>
    </source>
</reference>
<feature type="transmembrane region" description="Helical" evidence="6">
    <location>
        <begin position="106"/>
        <end position="124"/>
    </location>
</feature>
<evidence type="ECO:0000313" key="8">
    <source>
        <dbReference type="Proteomes" id="UP000654993"/>
    </source>
</evidence>
<keyword evidence="6" id="KW-1003">Cell membrane</keyword>
<accession>A0A916QIW1</accession>
<keyword evidence="5 6" id="KW-0472">Membrane</keyword>
<reference evidence="7" key="2">
    <citation type="journal article" date="2021" name="Data Brief">
        <title>Draft genome sequence data of the facultative, thermophilic, xylanolytic bacterium Paenibacillus sp. strain DA-C8.</title>
        <authorList>
            <person name="Chhe C."/>
            <person name="Uke A."/>
            <person name="Baramee S."/>
            <person name="Ungkulpasvich U."/>
            <person name="Tachaapaikoon C."/>
            <person name="Pason P."/>
            <person name="Waeonukul R."/>
            <person name="Ratanakhanokchai K."/>
            <person name="Kosugi A."/>
        </authorList>
    </citation>
    <scope>NUCLEOTIDE SEQUENCE</scope>
    <source>
        <strain evidence="7">DA-C8</strain>
    </source>
</reference>
<evidence type="ECO:0000256" key="5">
    <source>
        <dbReference type="ARBA" id="ARBA00023136"/>
    </source>
</evidence>
<feature type="transmembrane region" description="Helical" evidence="6">
    <location>
        <begin position="81"/>
        <end position="99"/>
    </location>
</feature>
<dbReference type="InterPro" id="IPR051598">
    <property type="entry name" value="TSUP/Inactive_protease-like"/>
</dbReference>
<proteinExistence type="inferred from homology"/>
<dbReference type="PANTHER" id="PTHR43701">
    <property type="entry name" value="MEMBRANE TRANSPORTER PROTEIN MJ0441-RELATED"/>
    <property type="match status" value="1"/>
</dbReference>
<dbReference type="Pfam" id="PF01925">
    <property type="entry name" value="TauE"/>
    <property type="match status" value="1"/>
</dbReference>
<keyword evidence="3 6" id="KW-0812">Transmembrane</keyword>
<evidence type="ECO:0000256" key="1">
    <source>
        <dbReference type="ARBA" id="ARBA00004141"/>
    </source>
</evidence>
<sequence length="273" mass="29286">MTIGYLALFFIGLLAAVIGSLIGLGGGFLVVPALLMLSEQLLGAAMPAPIAVGTSLTMLIFTGLSSTITYMRQGKIDYRSGWLFTLISTPSSVLGATLTSAFEGRAFDLGFGLFMLLMAVPMLVRDKLRPIQADWPIKRTYTDRDGTQWTYGYNYWSAALVGLAVGLTSGLFGIGGGSLFVPAMMLLYRFPPQIASATSMFVILWSSIIGSATHIYLGEIDWLSAAFLIPGALIGGWSGARISQRVSSKVLLWTLRIALLWIALRLIISGLTG</sequence>
<feature type="transmembrane region" description="Helical" evidence="6">
    <location>
        <begin position="6"/>
        <end position="34"/>
    </location>
</feature>
<dbReference type="PANTHER" id="PTHR43701:SF2">
    <property type="entry name" value="MEMBRANE TRANSPORTER PROTEIN YJNA-RELATED"/>
    <property type="match status" value="1"/>
</dbReference>
<gene>
    <name evidence="7" type="primary">yunE</name>
    <name evidence="7" type="ORF">PRECH8_27170</name>
</gene>
<dbReference type="InterPro" id="IPR002781">
    <property type="entry name" value="TM_pro_TauE-like"/>
</dbReference>
<evidence type="ECO:0000256" key="2">
    <source>
        <dbReference type="ARBA" id="ARBA00009142"/>
    </source>
</evidence>
<dbReference type="GO" id="GO:0005886">
    <property type="term" value="C:plasma membrane"/>
    <property type="evidence" value="ECO:0007669"/>
    <property type="project" value="UniProtKB-SubCell"/>
</dbReference>
<feature type="transmembrane region" description="Helical" evidence="6">
    <location>
        <begin position="250"/>
        <end position="268"/>
    </location>
</feature>
<comment type="caution">
    <text evidence="7">The sequence shown here is derived from an EMBL/GenBank/DDBJ whole genome shotgun (WGS) entry which is preliminary data.</text>
</comment>
<feature type="transmembrane region" description="Helical" evidence="6">
    <location>
        <begin position="155"/>
        <end position="182"/>
    </location>
</feature>
<keyword evidence="8" id="KW-1185">Reference proteome</keyword>
<feature type="transmembrane region" description="Helical" evidence="6">
    <location>
        <begin position="222"/>
        <end position="238"/>
    </location>
</feature>
<feature type="transmembrane region" description="Helical" evidence="6">
    <location>
        <begin position="41"/>
        <end position="61"/>
    </location>
</feature>
<keyword evidence="4 6" id="KW-1133">Transmembrane helix</keyword>
<name>A0A916QIW1_9BACL</name>
<comment type="subcellular location">
    <subcellularLocation>
        <location evidence="6">Cell membrane</location>
        <topology evidence="6">Multi-pass membrane protein</topology>
    </subcellularLocation>
    <subcellularLocation>
        <location evidence="1">Membrane</location>
        <topology evidence="1">Multi-pass membrane protein</topology>
    </subcellularLocation>
</comment>
<evidence type="ECO:0000256" key="4">
    <source>
        <dbReference type="ARBA" id="ARBA00022989"/>
    </source>
</evidence>
<evidence type="ECO:0000313" key="7">
    <source>
        <dbReference type="EMBL" id="GFR39421.1"/>
    </source>
</evidence>
<dbReference type="Proteomes" id="UP000654993">
    <property type="component" value="Unassembled WGS sequence"/>
</dbReference>